<dbReference type="HAMAP" id="MF_03220">
    <property type="entry name" value="Succ_CoA_betaA_euk"/>
    <property type="match status" value="1"/>
</dbReference>
<evidence type="ECO:0000256" key="4">
    <source>
        <dbReference type="ARBA" id="ARBA00022723"/>
    </source>
</evidence>
<keyword evidence="2 13" id="KW-0816">Tricarboxylic acid cycle</keyword>
<keyword evidence="3 13" id="KW-0436">Ligase</keyword>
<dbReference type="GO" id="GO:0004775">
    <property type="term" value="F:succinate-CoA ligase (ADP-forming) activity"/>
    <property type="evidence" value="ECO:0007669"/>
    <property type="project" value="UniProtKB-UniRule"/>
</dbReference>
<dbReference type="GO" id="GO:0006099">
    <property type="term" value="P:tricarboxylic acid cycle"/>
    <property type="evidence" value="ECO:0007669"/>
    <property type="project" value="UniProtKB-UniRule"/>
</dbReference>
<accession>A0A210QUE2</accession>
<evidence type="ECO:0000256" key="3">
    <source>
        <dbReference type="ARBA" id="ARBA00022598"/>
    </source>
</evidence>
<dbReference type="InterPro" id="IPR017866">
    <property type="entry name" value="Succ-CoA_synthase_bsu_CS"/>
</dbReference>
<dbReference type="FunFam" id="3.40.50.261:FF:000001">
    <property type="entry name" value="Succinate--CoA ligase [ADP-forming] subunit beta"/>
    <property type="match status" value="1"/>
</dbReference>
<dbReference type="GO" id="GO:0000287">
    <property type="term" value="F:magnesium ion binding"/>
    <property type="evidence" value="ECO:0007669"/>
    <property type="project" value="UniProtKB-UniRule"/>
</dbReference>
<dbReference type="GO" id="GO:0005739">
    <property type="term" value="C:mitochondrion"/>
    <property type="evidence" value="ECO:0007669"/>
    <property type="project" value="UniProtKB-SubCell"/>
</dbReference>
<feature type="binding site" evidence="13">
    <location>
        <position position="317"/>
    </location>
    <ligand>
        <name>substrate</name>
        <note>ligand shared with subunit alpha</note>
    </ligand>
</feature>
<organism evidence="16 17">
    <name type="scientific">Mizuhopecten yessoensis</name>
    <name type="common">Japanese scallop</name>
    <name type="synonym">Patinopecten yessoensis</name>
    <dbReference type="NCBI Taxonomy" id="6573"/>
    <lineage>
        <taxon>Eukaryota</taxon>
        <taxon>Metazoa</taxon>
        <taxon>Spiralia</taxon>
        <taxon>Lophotrochozoa</taxon>
        <taxon>Mollusca</taxon>
        <taxon>Bivalvia</taxon>
        <taxon>Autobranchia</taxon>
        <taxon>Pteriomorphia</taxon>
        <taxon>Pectinida</taxon>
        <taxon>Pectinoidea</taxon>
        <taxon>Pectinidae</taxon>
        <taxon>Mizuhopecten</taxon>
    </lineage>
</organism>
<evidence type="ECO:0000259" key="15">
    <source>
        <dbReference type="Pfam" id="PF08442"/>
    </source>
</evidence>
<keyword evidence="5 13" id="KW-0547">Nucleotide-binding</keyword>
<dbReference type="PIRSF" id="PIRSF001554">
    <property type="entry name" value="SucCS_beta"/>
    <property type="match status" value="1"/>
</dbReference>
<dbReference type="NCBIfam" id="TIGR01016">
    <property type="entry name" value="sucCoAbeta"/>
    <property type="match status" value="1"/>
</dbReference>
<feature type="binding site" evidence="13">
    <location>
        <begin position="99"/>
        <end position="101"/>
    </location>
    <ligand>
        <name>ATP</name>
        <dbReference type="ChEBI" id="CHEBI:30616"/>
    </ligand>
</feature>
<dbReference type="GO" id="GO:0006104">
    <property type="term" value="P:succinyl-CoA metabolic process"/>
    <property type="evidence" value="ECO:0007669"/>
    <property type="project" value="TreeGrafter"/>
</dbReference>
<keyword evidence="6 13" id="KW-0067">ATP-binding</keyword>
<evidence type="ECO:0000313" key="17">
    <source>
        <dbReference type="Proteomes" id="UP000242188"/>
    </source>
</evidence>
<evidence type="ECO:0000256" key="12">
    <source>
        <dbReference type="ARBA" id="ARBA00063570"/>
    </source>
</evidence>
<dbReference type="InterPro" id="IPR005811">
    <property type="entry name" value="SUCC_ACL_C"/>
</dbReference>
<comment type="subunit">
    <text evidence="12">Heterodimer of an alpha and a beta subunit. The beta subunit determines specificity for GTP.</text>
</comment>
<dbReference type="FunFam" id="3.30.1490.20:FF:000004">
    <property type="entry name" value="Succinate--CoA ligase [ADP-forming] subunit beta, mitochondrial"/>
    <property type="match status" value="1"/>
</dbReference>
<feature type="binding site" evidence="13">
    <location>
        <position position="266"/>
    </location>
    <ligand>
        <name>Mg(2+)</name>
        <dbReference type="ChEBI" id="CHEBI:18420"/>
    </ligand>
</feature>
<comment type="caution">
    <text evidence="16">The sequence shown here is derived from an EMBL/GenBank/DDBJ whole genome shotgun (WGS) entry which is preliminary data.</text>
</comment>
<dbReference type="STRING" id="6573.A0A210QUE2"/>
<dbReference type="EC" id="6.2.1.5" evidence="13"/>
<name>A0A210QUE2_MIZYE</name>
<dbReference type="HAMAP" id="MF_00558">
    <property type="entry name" value="Succ_CoA_beta"/>
    <property type="match status" value="1"/>
</dbReference>
<comment type="pathway">
    <text evidence="1 13">Carbohydrate metabolism; tricarboxylic acid cycle; succinate from succinyl-CoA (ligase route): step 1/1.</text>
</comment>
<dbReference type="SUPFAM" id="SSF56059">
    <property type="entry name" value="Glutathione synthetase ATP-binding domain-like"/>
    <property type="match status" value="1"/>
</dbReference>
<reference evidence="16 17" key="1">
    <citation type="journal article" date="2017" name="Nat. Ecol. Evol.">
        <title>Scallop genome provides insights into evolution of bilaterian karyotype and development.</title>
        <authorList>
            <person name="Wang S."/>
            <person name="Zhang J."/>
            <person name="Jiao W."/>
            <person name="Li J."/>
            <person name="Xun X."/>
            <person name="Sun Y."/>
            <person name="Guo X."/>
            <person name="Huan P."/>
            <person name="Dong B."/>
            <person name="Zhang L."/>
            <person name="Hu X."/>
            <person name="Sun X."/>
            <person name="Wang J."/>
            <person name="Zhao C."/>
            <person name="Wang Y."/>
            <person name="Wang D."/>
            <person name="Huang X."/>
            <person name="Wang R."/>
            <person name="Lv J."/>
            <person name="Li Y."/>
            <person name="Zhang Z."/>
            <person name="Liu B."/>
            <person name="Lu W."/>
            <person name="Hui Y."/>
            <person name="Liang J."/>
            <person name="Zhou Z."/>
            <person name="Hou R."/>
            <person name="Li X."/>
            <person name="Liu Y."/>
            <person name="Li H."/>
            <person name="Ning X."/>
            <person name="Lin Y."/>
            <person name="Zhao L."/>
            <person name="Xing Q."/>
            <person name="Dou J."/>
            <person name="Li Y."/>
            <person name="Mao J."/>
            <person name="Guo H."/>
            <person name="Dou H."/>
            <person name="Li T."/>
            <person name="Mu C."/>
            <person name="Jiang W."/>
            <person name="Fu Q."/>
            <person name="Fu X."/>
            <person name="Miao Y."/>
            <person name="Liu J."/>
            <person name="Yu Q."/>
            <person name="Li R."/>
            <person name="Liao H."/>
            <person name="Li X."/>
            <person name="Kong Y."/>
            <person name="Jiang Z."/>
            <person name="Chourrout D."/>
            <person name="Li R."/>
            <person name="Bao Z."/>
        </authorList>
    </citation>
    <scope>NUCLEOTIDE SEQUENCE [LARGE SCALE GENOMIC DNA]</scope>
    <source>
        <strain evidence="16 17">PY_sf001</strain>
    </source>
</reference>
<dbReference type="GO" id="GO:0042709">
    <property type="term" value="C:succinate-CoA ligase complex"/>
    <property type="evidence" value="ECO:0007669"/>
    <property type="project" value="TreeGrafter"/>
</dbReference>
<feature type="binding site" evidence="13">
    <location>
        <position position="92"/>
    </location>
    <ligand>
        <name>ATP</name>
        <dbReference type="ChEBI" id="CHEBI:30616"/>
    </ligand>
</feature>
<dbReference type="EMBL" id="NEDP02001821">
    <property type="protein sequence ID" value="OWF52349.1"/>
    <property type="molecule type" value="Genomic_DNA"/>
</dbReference>
<dbReference type="PANTHER" id="PTHR11815">
    <property type="entry name" value="SUCCINYL-COA SYNTHETASE BETA CHAIN"/>
    <property type="match status" value="1"/>
</dbReference>
<evidence type="ECO:0000256" key="8">
    <source>
        <dbReference type="ARBA" id="ARBA00022946"/>
    </source>
</evidence>
<comment type="cofactor">
    <cofactor evidence="13">
        <name>Mg(2+)</name>
        <dbReference type="ChEBI" id="CHEBI:18420"/>
    </cofactor>
    <text evidence="13">Binds 1 Mg(2+) ion per subunit.</text>
</comment>
<dbReference type="SUPFAM" id="SSF52210">
    <property type="entry name" value="Succinyl-CoA synthetase domains"/>
    <property type="match status" value="1"/>
</dbReference>
<feature type="domain" description="ATP-grasp fold succinyl-CoA synthetase-type" evidence="15">
    <location>
        <begin position="45"/>
        <end position="255"/>
    </location>
</feature>
<keyword evidence="4 13" id="KW-0479">Metal-binding</keyword>
<comment type="similarity">
    <text evidence="13">Belongs to the succinate/malate CoA ligase beta subunit family. ATP-specific subunit beta subfamily.</text>
</comment>
<comment type="catalytic activity">
    <reaction evidence="10">
        <text>GTP + succinate + CoA = succinyl-CoA + GDP + phosphate</text>
        <dbReference type="Rhea" id="RHEA:22120"/>
        <dbReference type="ChEBI" id="CHEBI:30031"/>
        <dbReference type="ChEBI" id="CHEBI:37565"/>
        <dbReference type="ChEBI" id="CHEBI:43474"/>
        <dbReference type="ChEBI" id="CHEBI:57287"/>
        <dbReference type="ChEBI" id="CHEBI:57292"/>
        <dbReference type="ChEBI" id="CHEBI:58189"/>
        <dbReference type="EC" id="6.2.1.4"/>
    </reaction>
</comment>
<feature type="site" description="Important for substrate specificity" evidence="13">
    <location>
        <position position="88"/>
    </location>
</feature>
<proteinExistence type="inferred from homology"/>
<dbReference type="InterPro" id="IPR013650">
    <property type="entry name" value="ATP-grasp_succ-CoA_synth-type"/>
</dbReference>
<evidence type="ECO:0000256" key="1">
    <source>
        <dbReference type="ARBA" id="ARBA00005064"/>
    </source>
</evidence>
<dbReference type="FunFam" id="3.30.470.20:FF:000002">
    <property type="entry name" value="Succinate--CoA ligase [ADP-forming] subunit beta"/>
    <property type="match status" value="1"/>
</dbReference>
<dbReference type="InterPro" id="IPR013815">
    <property type="entry name" value="ATP_grasp_subdomain_1"/>
</dbReference>
<evidence type="ECO:0000256" key="10">
    <source>
        <dbReference type="ARBA" id="ARBA00052879"/>
    </source>
</evidence>
<dbReference type="GO" id="GO:0004776">
    <property type="term" value="F:succinate-CoA ligase (GDP-forming) activity"/>
    <property type="evidence" value="ECO:0007669"/>
    <property type="project" value="UniProtKB-EC"/>
</dbReference>
<dbReference type="InterPro" id="IPR005809">
    <property type="entry name" value="Succ_CoA_ligase-like_bsu"/>
</dbReference>
<comment type="catalytic activity">
    <reaction evidence="13">
        <text>succinate + ATP + CoA = succinyl-CoA + ADP + phosphate</text>
        <dbReference type="Rhea" id="RHEA:17661"/>
        <dbReference type="ChEBI" id="CHEBI:30031"/>
        <dbReference type="ChEBI" id="CHEBI:30616"/>
        <dbReference type="ChEBI" id="CHEBI:43474"/>
        <dbReference type="ChEBI" id="CHEBI:57287"/>
        <dbReference type="ChEBI" id="CHEBI:57292"/>
        <dbReference type="ChEBI" id="CHEBI:456216"/>
        <dbReference type="EC" id="6.2.1.5"/>
    </reaction>
</comment>
<dbReference type="Gene3D" id="3.30.1490.20">
    <property type="entry name" value="ATP-grasp fold, A domain"/>
    <property type="match status" value="1"/>
</dbReference>
<evidence type="ECO:0000256" key="11">
    <source>
        <dbReference type="ARBA" id="ARBA00053833"/>
    </source>
</evidence>
<evidence type="ECO:0000259" key="14">
    <source>
        <dbReference type="Pfam" id="PF00549"/>
    </source>
</evidence>
<sequence>MASALFRTGGRIAEKVNLQTTHRVLAAFSPTSSCKPQQQQRNLSIHEYLSFGLLKDADIPIPKYRVCGNPADVQEMATDLIKATGAPDVVVKAQVLSGGRGKGHFTSGLQGGVKICFSNEEAKTISEQMLGYNLITKQAPLGRKCDTVMLSERLYSRREFYFAIAMERSFAGPVLVGSSQGGMNIEDVAKENPTAILKQPVDIFTGLTRELAVNLAVSMGFSPNCVDQAADIIVKLYNDIFLKYDSTLVEINPMSEDASGNVYCMDCKLNFDDNAEFRQEKIFKLRDWAQEDKREATAAEANLNYIGLDGSIGCLVNGAGLAMATMDIIKLHGGNPANFLDVGGGATSKQVTEAFRLITSDPNVDAILVNIFGGIMRCDVIAQGVIAAADVLNLKIPIVVRLQGTRVEDAKALIAASNLKIIACDNLDEAAKMVVKLSYIVSIAKEAAVDVKFELPL</sequence>
<evidence type="ECO:0000256" key="9">
    <source>
        <dbReference type="ARBA" id="ARBA00023128"/>
    </source>
</evidence>
<comment type="subunit">
    <text evidence="13">Heterodimer of an alpha and a beta subunit. The beta subunit determines specificity for ATP.</text>
</comment>
<dbReference type="InterPro" id="IPR016102">
    <property type="entry name" value="Succinyl-CoA_synth-like"/>
</dbReference>
<dbReference type="AlphaFoldDB" id="A0A210QUE2"/>
<feature type="site" description="Important for substrate specificity" evidence="13">
    <location>
        <position position="155"/>
    </location>
</feature>
<dbReference type="GO" id="GO:0005524">
    <property type="term" value="F:ATP binding"/>
    <property type="evidence" value="ECO:0007669"/>
    <property type="project" value="UniProtKB-UniRule"/>
</dbReference>
<evidence type="ECO:0000313" key="16">
    <source>
        <dbReference type="EMBL" id="OWF52349.1"/>
    </source>
</evidence>
<keyword evidence="7 13" id="KW-0460">Magnesium</keyword>
<gene>
    <name evidence="16" type="ORF">KP79_PYT20187</name>
</gene>
<evidence type="ECO:0000256" key="7">
    <source>
        <dbReference type="ARBA" id="ARBA00022842"/>
    </source>
</evidence>
<dbReference type="Gene3D" id="3.40.50.261">
    <property type="entry name" value="Succinyl-CoA synthetase domains"/>
    <property type="match status" value="1"/>
</dbReference>
<protein>
    <recommendedName>
        <fullName evidence="13">Succinate--CoA ligase [ADP-forming] subunit beta, mitochondrial</fullName>
        <ecNumber evidence="13">6.2.1.5</ecNumber>
    </recommendedName>
    <alternativeName>
        <fullName evidence="13">ATP-specific succinyl-CoA synthetase subunit beta</fullName>
        <shortName evidence="13">A-SCS</shortName>
    </alternativeName>
    <alternativeName>
        <fullName evidence="13">Succinyl-CoA synthetase beta-A chain</fullName>
        <shortName evidence="13">SCS-betaA</shortName>
    </alternativeName>
</protein>
<dbReference type="Gene3D" id="3.30.470.20">
    <property type="entry name" value="ATP-grasp fold, B domain"/>
    <property type="match status" value="1"/>
</dbReference>
<dbReference type="PANTHER" id="PTHR11815:SF1">
    <property type="entry name" value="SUCCINATE--COA LIGASE [ADP-FORMING] SUBUNIT BETA, MITOCHONDRIAL"/>
    <property type="match status" value="1"/>
</dbReference>
<keyword evidence="8" id="KW-0809">Transit peptide</keyword>
<feature type="binding site" evidence="13">
    <location>
        <position position="252"/>
    </location>
    <ligand>
        <name>Mg(2+)</name>
        <dbReference type="ChEBI" id="CHEBI:18420"/>
    </ligand>
</feature>
<dbReference type="InterPro" id="IPR034723">
    <property type="entry name" value="Succ_CoA_betaA_euk"/>
</dbReference>
<dbReference type="PROSITE" id="PS01217">
    <property type="entry name" value="SUCCINYL_COA_LIG_3"/>
    <property type="match status" value="1"/>
</dbReference>
<comment type="function">
    <text evidence="13">ATP-specific succinyl-CoA synthetase functions in the citric acid cycle (TCA), coupling the hydrolysis of succinyl-CoA to the synthesis of ATP and thus represents the only step of substrate-level phosphorylation in the TCA. The beta subunit provides nucleotide specificity of the enzyme and binds the substrate succinate, while the binding sites for coenzyme A and phosphate are found in the alpha subunit.</text>
</comment>
<dbReference type="OrthoDB" id="1552at2759"/>
<evidence type="ECO:0000256" key="13">
    <source>
        <dbReference type="HAMAP-Rule" id="MF_03220"/>
    </source>
</evidence>
<evidence type="ECO:0000256" key="2">
    <source>
        <dbReference type="ARBA" id="ARBA00022532"/>
    </source>
</evidence>
<comment type="function">
    <text evidence="11">GTP-specific succinyl-CoA synthetase functions in the citric acid cycle (TCA), coupling the hydrolysis of succinyl-CoA to the synthesis of GTP and thus represents the only step of substrate-level phosphorylation in the TCA. The beta subunit provides nucleotide specificity of the enzyme and binds the substrate succinate, while the binding sites for coenzyme A and phosphate are found in the alpha subunit.</text>
</comment>
<keyword evidence="17" id="KW-1185">Reference proteome</keyword>
<comment type="subcellular location">
    <subcellularLocation>
        <location evidence="13">Mitochondrion</location>
    </subcellularLocation>
</comment>
<dbReference type="Pfam" id="PF00549">
    <property type="entry name" value="Ligase_CoA"/>
    <property type="match status" value="1"/>
</dbReference>
<keyword evidence="9 13" id="KW-0496">Mitochondrion</keyword>
<dbReference type="Pfam" id="PF08442">
    <property type="entry name" value="ATP-grasp_2"/>
    <property type="match status" value="1"/>
</dbReference>
<evidence type="ECO:0000256" key="5">
    <source>
        <dbReference type="ARBA" id="ARBA00022741"/>
    </source>
</evidence>
<evidence type="ECO:0000256" key="6">
    <source>
        <dbReference type="ARBA" id="ARBA00022840"/>
    </source>
</evidence>
<dbReference type="Proteomes" id="UP000242188">
    <property type="component" value="Unassembled WGS sequence"/>
</dbReference>
<dbReference type="UniPathway" id="UPA00223">
    <property type="reaction ID" value="UER00999"/>
</dbReference>
<feature type="binding site" evidence="13">
    <location>
        <begin position="374"/>
        <end position="376"/>
    </location>
    <ligand>
        <name>substrate</name>
        <note>ligand shared with subunit alpha</note>
    </ligand>
</feature>
<dbReference type="NCBIfam" id="NF001913">
    <property type="entry name" value="PRK00696.1"/>
    <property type="match status" value="1"/>
</dbReference>
<feature type="domain" description="ATP-citrate synthase/succinyl-CoA ligase C-terminal" evidence="14">
    <location>
        <begin position="315"/>
        <end position="435"/>
    </location>
</feature>